<name>A0A1C3ERH6_9GAMM</name>
<evidence type="ECO:0000256" key="1">
    <source>
        <dbReference type="ARBA" id="ARBA00004571"/>
    </source>
</evidence>
<dbReference type="InterPro" id="IPR005017">
    <property type="entry name" value="OMPP1/FadL/TodX"/>
</dbReference>
<evidence type="ECO:0000256" key="3">
    <source>
        <dbReference type="ARBA" id="ARBA00022452"/>
    </source>
</evidence>
<dbReference type="EMBL" id="LYBM01000002">
    <property type="protein sequence ID" value="ODA35843.1"/>
    <property type="molecule type" value="Genomic_DNA"/>
</dbReference>
<keyword evidence="4" id="KW-0812">Transmembrane</keyword>
<gene>
    <name evidence="8" type="ORF">A8L45_02060</name>
</gene>
<evidence type="ECO:0000256" key="7">
    <source>
        <dbReference type="ARBA" id="ARBA00023237"/>
    </source>
</evidence>
<dbReference type="PANTHER" id="PTHR35093">
    <property type="entry name" value="OUTER MEMBRANE PROTEIN NMB0088-RELATED"/>
    <property type="match status" value="1"/>
</dbReference>
<keyword evidence="3" id="KW-1134">Transmembrane beta strand</keyword>
<dbReference type="STRING" id="1080227.A8L45_02060"/>
<evidence type="ECO:0008006" key="10">
    <source>
        <dbReference type="Google" id="ProtNLM"/>
    </source>
</evidence>
<sequence>MSYKVNDDFAVGAGVYSAYGFAGEYPKDFVHGDLAGESRIITLSLNPVAAYRVTDQLSLGAGLLVNYGNVKISRTVGAFAQVFDTLKITDLGLIMRTEGFGFGYNLGALFEFNDDNRIGLSYRGASKIRFKNGELTDYTGRYIPPDGGTTDVKMELTLPDIIQFSGYHLFHDDWALHYDVLWAGWEKVKGIVVKDKTGNTCQFNREPDKTGLCVDNELILDNNLRYSAGLTHYFNDNWTFRTGIAFDEQAAETTVALPDMSVLTFAGGTTYQYSPDLSFDAGLSFSKPKTVEFIDRDLTFKQPYLFRVTRSAIFLSLGVNYQF</sequence>
<evidence type="ECO:0000313" key="8">
    <source>
        <dbReference type="EMBL" id="ODA35843.1"/>
    </source>
</evidence>
<evidence type="ECO:0000256" key="2">
    <source>
        <dbReference type="ARBA" id="ARBA00008163"/>
    </source>
</evidence>
<proteinExistence type="inferred from homology"/>
<keyword evidence="7" id="KW-0998">Cell outer membrane</keyword>
<evidence type="ECO:0000256" key="6">
    <source>
        <dbReference type="ARBA" id="ARBA00023136"/>
    </source>
</evidence>
<reference evidence="8 9" key="1">
    <citation type="submission" date="2016-05" db="EMBL/GenBank/DDBJ databases">
        <title>Genomic Taxonomy of the Vibrionaceae.</title>
        <authorList>
            <person name="Gomez-Gil B."/>
            <person name="Enciso-Ibarra J."/>
        </authorList>
    </citation>
    <scope>NUCLEOTIDE SEQUENCE [LARGE SCALE GENOMIC DNA]</scope>
    <source>
        <strain evidence="8 9">CAIM 1920</strain>
    </source>
</reference>
<dbReference type="PANTHER" id="PTHR35093:SF3">
    <property type="entry name" value="LONG-CHAIN FATTY ACID TRANSPORT PROTEIN"/>
    <property type="match status" value="1"/>
</dbReference>
<dbReference type="AlphaFoldDB" id="A0A1C3ERH6"/>
<keyword evidence="5" id="KW-0732">Signal</keyword>
<comment type="subcellular location">
    <subcellularLocation>
        <location evidence="1">Cell outer membrane</location>
        <topology evidence="1">Multi-pass membrane protein</topology>
    </subcellularLocation>
</comment>
<comment type="caution">
    <text evidence="8">The sequence shown here is derived from an EMBL/GenBank/DDBJ whole genome shotgun (WGS) entry which is preliminary data.</text>
</comment>
<accession>A0A1C3ERH6</accession>
<evidence type="ECO:0000313" key="9">
    <source>
        <dbReference type="Proteomes" id="UP000094936"/>
    </source>
</evidence>
<comment type="similarity">
    <text evidence="2">Belongs to the OmpP1/FadL family.</text>
</comment>
<organism evidence="8 9">
    <name type="scientific">Veronia pacifica</name>
    <dbReference type="NCBI Taxonomy" id="1080227"/>
    <lineage>
        <taxon>Bacteria</taxon>
        <taxon>Pseudomonadati</taxon>
        <taxon>Pseudomonadota</taxon>
        <taxon>Gammaproteobacteria</taxon>
        <taxon>Vibrionales</taxon>
        <taxon>Vibrionaceae</taxon>
        <taxon>Veronia</taxon>
    </lineage>
</organism>
<dbReference type="Pfam" id="PF03349">
    <property type="entry name" value="Toluene_X"/>
    <property type="match status" value="1"/>
</dbReference>
<dbReference type="GO" id="GO:0009279">
    <property type="term" value="C:cell outer membrane"/>
    <property type="evidence" value="ECO:0007669"/>
    <property type="project" value="UniProtKB-SubCell"/>
</dbReference>
<dbReference type="SUPFAM" id="SSF56935">
    <property type="entry name" value="Porins"/>
    <property type="match status" value="1"/>
</dbReference>
<evidence type="ECO:0000256" key="5">
    <source>
        <dbReference type="ARBA" id="ARBA00022729"/>
    </source>
</evidence>
<evidence type="ECO:0000256" key="4">
    <source>
        <dbReference type="ARBA" id="ARBA00022692"/>
    </source>
</evidence>
<dbReference type="Gene3D" id="2.40.160.60">
    <property type="entry name" value="Outer membrane protein transport protein (OMPP1/FadL/TodX)"/>
    <property type="match status" value="1"/>
</dbReference>
<protein>
    <recommendedName>
        <fullName evidence="10">Aromatic hydrocarbon degradation protein</fullName>
    </recommendedName>
</protein>
<dbReference type="GO" id="GO:0015483">
    <property type="term" value="F:long-chain fatty acid transporting porin activity"/>
    <property type="evidence" value="ECO:0007669"/>
    <property type="project" value="TreeGrafter"/>
</dbReference>
<dbReference type="Proteomes" id="UP000094936">
    <property type="component" value="Unassembled WGS sequence"/>
</dbReference>
<keyword evidence="9" id="KW-1185">Reference proteome</keyword>
<keyword evidence="6" id="KW-0472">Membrane</keyword>